<dbReference type="Gene3D" id="3.40.395.10">
    <property type="entry name" value="Adenoviral Proteinase, Chain A"/>
    <property type="match status" value="1"/>
</dbReference>
<sequence length="120" mass="13872">MEYGSFYVELKDLTDSIKPLGLLSNNVADMTIHVISANNKNKLKKIAPARVDVYLLNKQLDKNDIKSLFSKSDNRLDHKELFFPVLQQMAEFVDNVGHWFTVCLNLKAERFEILNSLRNE</sequence>
<keyword evidence="2" id="KW-1185">Reference proteome</keyword>
<evidence type="ECO:0000313" key="2">
    <source>
        <dbReference type="Proteomes" id="UP000479710"/>
    </source>
</evidence>
<dbReference type="EMBL" id="SPHZ02000001">
    <property type="protein sequence ID" value="KAF0932332.1"/>
    <property type="molecule type" value="Genomic_DNA"/>
</dbReference>
<proteinExistence type="predicted"/>
<dbReference type="Proteomes" id="UP000479710">
    <property type="component" value="Unassembled WGS sequence"/>
</dbReference>
<dbReference type="PANTHER" id="PTHR36479:SF10">
    <property type="entry name" value="UBIQUITIN-LIKE PROTEASE FAMILY PROFILE DOMAIN-CONTAINING PROTEIN"/>
    <property type="match status" value="1"/>
</dbReference>
<feature type="non-terminal residue" evidence="1">
    <location>
        <position position="120"/>
    </location>
</feature>
<evidence type="ECO:0000313" key="1">
    <source>
        <dbReference type="EMBL" id="KAF0932332.1"/>
    </source>
</evidence>
<comment type="caution">
    <text evidence="1">The sequence shown here is derived from an EMBL/GenBank/DDBJ whole genome shotgun (WGS) entry which is preliminary data.</text>
</comment>
<organism evidence="1 2">
    <name type="scientific">Oryza meyeriana var. granulata</name>
    <dbReference type="NCBI Taxonomy" id="110450"/>
    <lineage>
        <taxon>Eukaryota</taxon>
        <taxon>Viridiplantae</taxon>
        <taxon>Streptophyta</taxon>
        <taxon>Embryophyta</taxon>
        <taxon>Tracheophyta</taxon>
        <taxon>Spermatophyta</taxon>
        <taxon>Magnoliopsida</taxon>
        <taxon>Liliopsida</taxon>
        <taxon>Poales</taxon>
        <taxon>Poaceae</taxon>
        <taxon>BOP clade</taxon>
        <taxon>Oryzoideae</taxon>
        <taxon>Oryzeae</taxon>
        <taxon>Oryzinae</taxon>
        <taxon>Oryza</taxon>
        <taxon>Oryza meyeriana</taxon>
    </lineage>
</organism>
<reference evidence="1 2" key="1">
    <citation type="submission" date="2019-11" db="EMBL/GenBank/DDBJ databases">
        <title>Whole genome sequence of Oryza granulata.</title>
        <authorList>
            <person name="Li W."/>
        </authorList>
    </citation>
    <scope>NUCLEOTIDE SEQUENCE [LARGE SCALE GENOMIC DNA]</scope>
    <source>
        <strain evidence="2">cv. Menghai</strain>
        <tissue evidence="1">Leaf</tissue>
    </source>
</reference>
<name>A0A6G1F683_9ORYZ</name>
<dbReference type="PANTHER" id="PTHR36479">
    <property type="entry name" value="ULP_PROTEASE DOMAIN-CONTAINING PROTEIN"/>
    <property type="match status" value="1"/>
</dbReference>
<protein>
    <recommendedName>
        <fullName evidence="3">Ubiquitin-like protease family profile domain-containing protein</fullName>
    </recommendedName>
</protein>
<evidence type="ECO:0008006" key="3">
    <source>
        <dbReference type="Google" id="ProtNLM"/>
    </source>
</evidence>
<accession>A0A6G1F683</accession>
<gene>
    <name evidence="1" type="ORF">E2562_009591</name>
</gene>
<dbReference type="InterPro" id="IPR038765">
    <property type="entry name" value="Papain-like_cys_pep_sf"/>
</dbReference>
<dbReference type="OrthoDB" id="682309at2759"/>
<dbReference type="AlphaFoldDB" id="A0A6G1F683"/>
<dbReference type="SUPFAM" id="SSF54001">
    <property type="entry name" value="Cysteine proteinases"/>
    <property type="match status" value="1"/>
</dbReference>